<reference evidence="1 2" key="1">
    <citation type="journal article" date="2014" name="Nat. Commun.">
        <title>Multiple recent horizontal transfers of a large genomic region in cheese making fungi.</title>
        <authorList>
            <person name="Cheeseman K."/>
            <person name="Ropars J."/>
            <person name="Renault P."/>
            <person name="Dupont J."/>
            <person name="Gouzy J."/>
            <person name="Branca A."/>
            <person name="Abraham A.L."/>
            <person name="Ceppi M."/>
            <person name="Conseiller E."/>
            <person name="Debuchy R."/>
            <person name="Malagnac F."/>
            <person name="Goarin A."/>
            <person name="Silar P."/>
            <person name="Lacoste S."/>
            <person name="Sallet E."/>
            <person name="Bensimon A."/>
            <person name="Giraud T."/>
            <person name="Brygoo Y."/>
        </authorList>
    </citation>
    <scope>NUCLEOTIDE SEQUENCE [LARGE SCALE GENOMIC DNA]</scope>
    <source>
        <strain evidence="2">FM 013</strain>
    </source>
</reference>
<proteinExistence type="predicted"/>
<sequence>MDDSEGYVLHVTTQFFRVDSGYAQGTLGWLQEGSGLAQGWLQEGSGKAQGRLRVGSGWAPGWLRLAQGRLRVGSWHPPVARIYSNDHMIINEEP</sequence>
<keyword evidence="2" id="KW-1185">Reference proteome</keyword>
<organism evidence="1 2">
    <name type="scientific">Penicillium camemberti (strain FM 013)</name>
    <dbReference type="NCBI Taxonomy" id="1429867"/>
    <lineage>
        <taxon>Eukaryota</taxon>
        <taxon>Fungi</taxon>
        <taxon>Dikarya</taxon>
        <taxon>Ascomycota</taxon>
        <taxon>Pezizomycotina</taxon>
        <taxon>Eurotiomycetes</taxon>
        <taxon>Eurotiomycetidae</taxon>
        <taxon>Eurotiales</taxon>
        <taxon>Aspergillaceae</taxon>
        <taxon>Penicillium</taxon>
    </lineage>
</organism>
<evidence type="ECO:0000313" key="2">
    <source>
        <dbReference type="Proteomes" id="UP000053732"/>
    </source>
</evidence>
<evidence type="ECO:0000313" key="1">
    <source>
        <dbReference type="EMBL" id="CRL25443.1"/>
    </source>
</evidence>
<accession>A0A0G4PGJ4</accession>
<protein>
    <submittedName>
        <fullName evidence="1">Str. FM013</fullName>
    </submittedName>
</protein>
<name>A0A0G4PGJ4_PENC3</name>
<gene>
    <name evidence="1" type="ORF">PCAMFM013_S015g000029</name>
</gene>
<dbReference type="AlphaFoldDB" id="A0A0G4PGJ4"/>
<dbReference type="Proteomes" id="UP000053732">
    <property type="component" value="Unassembled WGS sequence"/>
</dbReference>
<dbReference type="EMBL" id="HG793148">
    <property type="protein sequence ID" value="CRL25443.1"/>
    <property type="molecule type" value="Genomic_DNA"/>
</dbReference>